<dbReference type="PROSITE" id="PS00389">
    <property type="entry name" value="ATPASE_DELTA"/>
    <property type="match status" value="1"/>
</dbReference>
<keyword evidence="6 8" id="KW-0139">CF(1)</keyword>
<accession>A0A1H4PD19</accession>
<comment type="similarity">
    <text evidence="8">Belongs to the ATPase delta chain family.</text>
</comment>
<evidence type="ECO:0000256" key="6">
    <source>
        <dbReference type="ARBA" id="ARBA00023196"/>
    </source>
</evidence>
<evidence type="ECO:0000256" key="1">
    <source>
        <dbReference type="ARBA" id="ARBA00004370"/>
    </source>
</evidence>
<evidence type="ECO:0000256" key="4">
    <source>
        <dbReference type="ARBA" id="ARBA00023065"/>
    </source>
</evidence>
<sequence>MGSATREALAQSVAALEAAQGSVDLSTAAELLDAGRVIDASAQLRTLIADPAAEPEVKAEVANRVFGGRVGQTAASLLGVIARGRWSSAEDLLAGVEELGIRAAAISAPDADLESELFQFGRAVSSNAELELALSAKLGSGDAKADLVQKLLAGKASEQTVLIVSQLVRQARGRRTGELLRRAASVVASQRGRTVATVTSASPLNDTQVERLRGVLGGMYKQDIAFNLVVDPELVGGMRIQAGDDVIDGSIASRLADLKLKLAG</sequence>
<dbReference type="InterPro" id="IPR000711">
    <property type="entry name" value="ATPase_OSCP/dsu"/>
</dbReference>
<dbReference type="PANTHER" id="PTHR11910">
    <property type="entry name" value="ATP SYNTHASE DELTA CHAIN"/>
    <property type="match status" value="1"/>
</dbReference>
<dbReference type="PRINTS" id="PR00125">
    <property type="entry name" value="ATPASEDELTA"/>
</dbReference>
<evidence type="ECO:0000256" key="8">
    <source>
        <dbReference type="HAMAP-Rule" id="MF_01416"/>
    </source>
</evidence>
<organism evidence="9 10">
    <name type="scientific">Paramicrobacterium humi</name>
    <dbReference type="NCBI Taxonomy" id="640635"/>
    <lineage>
        <taxon>Bacteria</taxon>
        <taxon>Bacillati</taxon>
        <taxon>Actinomycetota</taxon>
        <taxon>Actinomycetes</taxon>
        <taxon>Micrococcales</taxon>
        <taxon>Microbacteriaceae</taxon>
        <taxon>Paramicrobacterium</taxon>
    </lineage>
</organism>
<dbReference type="NCBIfam" id="NF009967">
    <property type="entry name" value="PRK13430.1"/>
    <property type="match status" value="1"/>
</dbReference>
<evidence type="ECO:0000256" key="5">
    <source>
        <dbReference type="ARBA" id="ARBA00023136"/>
    </source>
</evidence>
<comment type="function">
    <text evidence="8">This protein is part of the stalk that links CF(0) to CF(1). It either transmits conformational changes from CF(0) to CF(1) or is implicated in proton conduction.</text>
</comment>
<keyword evidence="5 8" id="KW-0472">Membrane</keyword>
<evidence type="ECO:0000256" key="3">
    <source>
        <dbReference type="ARBA" id="ARBA00022781"/>
    </source>
</evidence>
<name>A0A1H4PD19_9MICO</name>
<comment type="function">
    <text evidence="8">F(1)F(0) ATP synthase produces ATP from ADP in the presence of a proton or sodium gradient. F-type ATPases consist of two structural domains, F(1) containing the extramembraneous catalytic core and F(0) containing the membrane proton channel, linked together by a central stalk and a peripheral stalk. During catalysis, ATP synthesis in the catalytic domain of F(1) is coupled via a rotary mechanism of the central stalk subunits to proton translocation.</text>
</comment>
<dbReference type="EMBL" id="FNRY01000001">
    <property type="protein sequence ID" value="SEC05290.1"/>
    <property type="molecule type" value="Genomic_DNA"/>
</dbReference>
<dbReference type="InterPro" id="IPR020781">
    <property type="entry name" value="ATPase_OSCP/d_CS"/>
</dbReference>
<keyword evidence="10" id="KW-1185">Reference proteome</keyword>
<dbReference type="Proteomes" id="UP000199183">
    <property type="component" value="Unassembled WGS sequence"/>
</dbReference>
<dbReference type="AlphaFoldDB" id="A0A1H4PD19"/>
<gene>
    <name evidence="8" type="primary">atpH</name>
    <name evidence="9" type="ORF">SAMN04489806_2472</name>
</gene>
<dbReference type="STRING" id="640635.SAMN04489806_2472"/>
<dbReference type="Pfam" id="PF00213">
    <property type="entry name" value="OSCP"/>
    <property type="match status" value="1"/>
</dbReference>
<evidence type="ECO:0000313" key="9">
    <source>
        <dbReference type="EMBL" id="SEC05290.1"/>
    </source>
</evidence>
<comment type="subcellular location">
    <subcellularLocation>
        <location evidence="8">Cell membrane</location>
        <topology evidence="8">Peripheral membrane protein</topology>
    </subcellularLocation>
    <subcellularLocation>
        <location evidence="1">Membrane</location>
    </subcellularLocation>
</comment>
<dbReference type="OrthoDB" id="5242917at2"/>
<dbReference type="GO" id="GO:0045259">
    <property type="term" value="C:proton-transporting ATP synthase complex"/>
    <property type="evidence" value="ECO:0007669"/>
    <property type="project" value="UniProtKB-KW"/>
</dbReference>
<reference evidence="9 10" key="1">
    <citation type="submission" date="2016-10" db="EMBL/GenBank/DDBJ databases">
        <authorList>
            <person name="de Groot N.N."/>
        </authorList>
    </citation>
    <scope>NUCLEOTIDE SEQUENCE [LARGE SCALE GENOMIC DNA]</scope>
    <source>
        <strain evidence="9 10">DSM 21799</strain>
    </source>
</reference>
<dbReference type="GO" id="GO:0046933">
    <property type="term" value="F:proton-transporting ATP synthase activity, rotational mechanism"/>
    <property type="evidence" value="ECO:0007669"/>
    <property type="project" value="UniProtKB-UniRule"/>
</dbReference>
<evidence type="ECO:0000256" key="7">
    <source>
        <dbReference type="ARBA" id="ARBA00023310"/>
    </source>
</evidence>
<dbReference type="HAMAP" id="MF_01416">
    <property type="entry name" value="ATP_synth_delta_bact"/>
    <property type="match status" value="1"/>
</dbReference>
<protein>
    <recommendedName>
        <fullName evidence="8">ATP synthase subunit delta</fullName>
    </recommendedName>
    <alternativeName>
        <fullName evidence="8">ATP synthase F(1) sector subunit delta</fullName>
    </alternativeName>
    <alternativeName>
        <fullName evidence="8">F-type ATPase subunit delta</fullName>
        <shortName evidence="8">F-ATPase subunit delta</shortName>
    </alternativeName>
</protein>
<dbReference type="GO" id="GO:0005886">
    <property type="term" value="C:plasma membrane"/>
    <property type="evidence" value="ECO:0007669"/>
    <property type="project" value="UniProtKB-SubCell"/>
</dbReference>
<keyword evidence="4 8" id="KW-0406">Ion transport</keyword>
<evidence type="ECO:0000313" key="10">
    <source>
        <dbReference type="Proteomes" id="UP000199183"/>
    </source>
</evidence>
<keyword evidence="3 8" id="KW-0375">Hydrogen ion transport</keyword>
<proteinExistence type="inferred from homology"/>
<keyword evidence="8" id="KW-1003">Cell membrane</keyword>
<dbReference type="RefSeq" id="WP_091184761.1">
    <property type="nucleotide sequence ID" value="NZ_FNRY01000001.1"/>
</dbReference>
<evidence type="ECO:0000256" key="2">
    <source>
        <dbReference type="ARBA" id="ARBA00022448"/>
    </source>
</evidence>
<keyword evidence="2 8" id="KW-0813">Transport</keyword>
<keyword evidence="7 8" id="KW-0066">ATP synthesis</keyword>
<dbReference type="NCBIfam" id="TIGR01145">
    <property type="entry name" value="ATP_synt_delta"/>
    <property type="match status" value="1"/>
</dbReference>